<keyword evidence="6 7" id="KW-0472">Membrane</keyword>
<protein>
    <recommendedName>
        <fullName evidence="8">Cytochrome b561 domain-containing protein</fullName>
    </recommendedName>
</protein>
<dbReference type="Proteomes" id="UP000228596">
    <property type="component" value="Unassembled WGS sequence"/>
</dbReference>
<dbReference type="PROSITE" id="PS50939">
    <property type="entry name" value="CYTOCHROME_B561"/>
    <property type="match status" value="1"/>
</dbReference>
<evidence type="ECO:0000313" key="9">
    <source>
        <dbReference type="EMBL" id="PIT97155.1"/>
    </source>
</evidence>
<keyword evidence="5 7" id="KW-1133">Transmembrane helix</keyword>
<evidence type="ECO:0000259" key="8">
    <source>
        <dbReference type="PROSITE" id="PS50939"/>
    </source>
</evidence>
<evidence type="ECO:0000256" key="1">
    <source>
        <dbReference type="ARBA" id="ARBA00004370"/>
    </source>
</evidence>
<keyword evidence="2" id="KW-0813">Transport</keyword>
<evidence type="ECO:0000256" key="2">
    <source>
        <dbReference type="ARBA" id="ARBA00022448"/>
    </source>
</evidence>
<feature type="domain" description="Cytochrome b561" evidence="8">
    <location>
        <begin position="1"/>
        <end position="68"/>
    </location>
</feature>
<reference evidence="10" key="1">
    <citation type="submission" date="2017-09" db="EMBL/GenBank/DDBJ databases">
        <title>Depth-based differentiation of microbial function through sediment-hosted aquifers and enrichment of novel symbionts in the deep terrestrial subsurface.</title>
        <authorList>
            <person name="Probst A.J."/>
            <person name="Ladd B."/>
            <person name="Jarett J.K."/>
            <person name="Geller-Mcgrath D.E."/>
            <person name="Sieber C.M.K."/>
            <person name="Emerson J.B."/>
            <person name="Anantharaman K."/>
            <person name="Thomas B.C."/>
            <person name="Malmstrom R."/>
            <person name="Stieglmeier M."/>
            <person name="Klingl A."/>
            <person name="Woyke T."/>
            <person name="Ryan C.M."/>
            <person name="Banfield J.F."/>
        </authorList>
    </citation>
    <scope>NUCLEOTIDE SEQUENCE [LARGE SCALE GENOMIC DNA]</scope>
</reference>
<organism evidence="9 10">
    <name type="scientific">Candidatus Berkelbacteria bacterium CG10_big_fil_rev_8_21_14_0_10_41_12</name>
    <dbReference type="NCBI Taxonomy" id="1974513"/>
    <lineage>
        <taxon>Bacteria</taxon>
        <taxon>Candidatus Berkelbacteria</taxon>
    </lineage>
</organism>
<comment type="caution">
    <text evidence="9">The sequence shown here is derived from an EMBL/GenBank/DDBJ whole genome shotgun (WGS) entry which is preliminary data.</text>
</comment>
<accession>A0A2M6WWH7</accession>
<feature type="transmembrane region" description="Helical" evidence="7">
    <location>
        <begin position="46"/>
        <end position="67"/>
    </location>
</feature>
<proteinExistence type="predicted"/>
<feature type="transmembrane region" description="Helical" evidence="7">
    <location>
        <begin position="12"/>
        <end position="34"/>
    </location>
</feature>
<sequence>MLPDPIVFSKPLHVWLGILTLLFILLQISVGKRIIKIPFWWHRKVIWKIILVLAIIHGFYGFEIYFLS</sequence>
<dbReference type="EMBL" id="PEZV01000032">
    <property type="protein sequence ID" value="PIT97155.1"/>
    <property type="molecule type" value="Genomic_DNA"/>
</dbReference>
<evidence type="ECO:0000256" key="6">
    <source>
        <dbReference type="ARBA" id="ARBA00023136"/>
    </source>
</evidence>
<keyword evidence="3 7" id="KW-0812">Transmembrane</keyword>
<comment type="subcellular location">
    <subcellularLocation>
        <location evidence="1">Membrane</location>
    </subcellularLocation>
</comment>
<evidence type="ECO:0000256" key="3">
    <source>
        <dbReference type="ARBA" id="ARBA00022692"/>
    </source>
</evidence>
<evidence type="ECO:0000256" key="4">
    <source>
        <dbReference type="ARBA" id="ARBA00022982"/>
    </source>
</evidence>
<dbReference type="AlphaFoldDB" id="A0A2M6WWH7"/>
<evidence type="ECO:0000256" key="7">
    <source>
        <dbReference type="SAM" id="Phobius"/>
    </source>
</evidence>
<gene>
    <name evidence="9" type="ORF">COT77_02955</name>
</gene>
<evidence type="ECO:0000256" key="5">
    <source>
        <dbReference type="ARBA" id="ARBA00022989"/>
    </source>
</evidence>
<dbReference type="InterPro" id="IPR006593">
    <property type="entry name" value="Cyt_b561/ferric_Rdtase_TM"/>
</dbReference>
<keyword evidence="4" id="KW-0249">Electron transport</keyword>
<dbReference type="GO" id="GO:0016020">
    <property type="term" value="C:membrane"/>
    <property type="evidence" value="ECO:0007669"/>
    <property type="project" value="UniProtKB-SubCell"/>
</dbReference>
<name>A0A2M6WWH7_9BACT</name>
<evidence type="ECO:0000313" key="10">
    <source>
        <dbReference type="Proteomes" id="UP000228596"/>
    </source>
</evidence>